<dbReference type="Proteomes" id="UP000007015">
    <property type="component" value="Chromosome 10"/>
</dbReference>
<accession>B8BI00</accession>
<evidence type="ECO:0000313" key="1">
    <source>
        <dbReference type="EMBL" id="EEC67353.1"/>
    </source>
</evidence>
<reference evidence="1 2" key="1">
    <citation type="journal article" date="2005" name="PLoS Biol.">
        <title>The genomes of Oryza sativa: a history of duplications.</title>
        <authorList>
            <person name="Yu J."/>
            <person name="Wang J."/>
            <person name="Lin W."/>
            <person name="Li S."/>
            <person name="Li H."/>
            <person name="Zhou J."/>
            <person name="Ni P."/>
            <person name="Dong W."/>
            <person name="Hu S."/>
            <person name="Zeng C."/>
            <person name="Zhang J."/>
            <person name="Zhang Y."/>
            <person name="Li R."/>
            <person name="Xu Z."/>
            <person name="Li S."/>
            <person name="Li X."/>
            <person name="Zheng H."/>
            <person name="Cong L."/>
            <person name="Lin L."/>
            <person name="Yin J."/>
            <person name="Geng J."/>
            <person name="Li G."/>
            <person name="Shi J."/>
            <person name="Liu J."/>
            <person name="Lv H."/>
            <person name="Li J."/>
            <person name="Wang J."/>
            <person name="Deng Y."/>
            <person name="Ran L."/>
            <person name="Shi X."/>
            <person name="Wang X."/>
            <person name="Wu Q."/>
            <person name="Li C."/>
            <person name="Ren X."/>
            <person name="Wang J."/>
            <person name="Wang X."/>
            <person name="Li D."/>
            <person name="Liu D."/>
            <person name="Zhang X."/>
            <person name="Ji Z."/>
            <person name="Zhao W."/>
            <person name="Sun Y."/>
            <person name="Zhang Z."/>
            <person name="Bao J."/>
            <person name="Han Y."/>
            <person name="Dong L."/>
            <person name="Ji J."/>
            <person name="Chen P."/>
            <person name="Wu S."/>
            <person name="Liu J."/>
            <person name="Xiao Y."/>
            <person name="Bu D."/>
            <person name="Tan J."/>
            <person name="Yang L."/>
            <person name="Ye C."/>
            <person name="Zhang J."/>
            <person name="Xu J."/>
            <person name="Zhou Y."/>
            <person name="Yu Y."/>
            <person name="Zhang B."/>
            <person name="Zhuang S."/>
            <person name="Wei H."/>
            <person name="Liu B."/>
            <person name="Lei M."/>
            <person name="Yu H."/>
            <person name="Li Y."/>
            <person name="Xu H."/>
            <person name="Wei S."/>
            <person name="He X."/>
            <person name="Fang L."/>
            <person name="Zhang Z."/>
            <person name="Zhang Y."/>
            <person name="Huang X."/>
            <person name="Su Z."/>
            <person name="Tong W."/>
            <person name="Li J."/>
            <person name="Tong Z."/>
            <person name="Li S."/>
            <person name="Ye J."/>
            <person name="Wang L."/>
            <person name="Fang L."/>
            <person name="Lei T."/>
            <person name="Chen C."/>
            <person name="Chen H."/>
            <person name="Xu Z."/>
            <person name="Li H."/>
            <person name="Huang H."/>
            <person name="Zhang F."/>
            <person name="Xu H."/>
            <person name="Li N."/>
            <person name="Zhao C."/>
            <person name="Li S."/>
            <person name="Dong L."/>
            <person name="Huang Y."/>
            <person name="Li L."/>
            <person name="Xi Y."/>
            <person name="Qi Q."/>
            <person name="Li W."/>
            <person name="Zhang B."/>
            <person name="Hu W."/>
            <person name="Zhang Y."/>
            <person name="Tian X."/>
            <person name="Jiao Y."/>
            <person name="Liang X."/>
            <person name="Jin J."/>
            <person name="Gao L."/>
            <person name="Zheng W."/>
            <person name="Hao B."/>
            <person name="Liu S."/>
            <person name="Wang W."/>
            <person name="Yuan L."/>
            <person name="Cao M."/>
            <person name="McDermott J."/>
            <person name="Samudrala R."/>
            <person name="Wang J."/>
            <person name="Wong G.K."/>
            <person name="Yang H."/>
        </authorList>
    </citation>
    <scope>NUCLEOTIDE SEQUENCE [LARGE SCALE GENOMIC DNA]</scope>
    <source>
        <strain evidence="2">cv. 93-11</strain>
    </source>
</reference>
<dbReference type="EMBL" id="CM000135">
    <property type="protein sequence ID" value="EEC67353.1"/>
    <property type="molecule type" value="Genomic_DNA"/>
</dbReference>
<sequence length="71" mass="7482">MGGRPHLGFGEAVIRSSTALGNLSVSLRITTKMKTGPHGDAGFGEGVESTVEMVKPCKEIVAYSRPFTNDS</sequence>
<protein>
    <submittedName>
        <fullName evidence="1">Uncharacterized protein</fullName>
    </submittedName>
</protein>
<proteinExistence type="predicted"/>
<organism evidence="1 2">
    <name type="scientific">Oryza sativa subsp. indica</name>
    <name type="common">Rice</name>
    <dbReference type="NCBI Taxonomy" id="39946"/>
    <lineage>
        <taxon>Eukaryota</taxon>
        <taxon>Viridiplantae</taxon>
        <taxon>Streptophyta</taxon>
        <taxon>Embryophyta</taxon>
        <taxon>Tracheophyta</taxon>
        <taxon>Spermatophyta</taxon>
        <taxon>Magnoliopsida</taxon>
        <taxon>Liliopsida</taxon>
        <taxon>Poales</taxon>
        <taxon>Poaceae</taxon>
        <taxon>BOP clade</taxon>
        <taxon>Oryzoideae</taxon>
        <taxon>Oryzeae</taxon>
        <taxon>Oryzinae</taxon>
        <taxon>Oryza</taxon>
        <taxon>Oryza sativa</taxon>
    </lineage>
</organism>
<keyword evidence="2" id="KW-1185">Reference proteome</keyword>
<dbReference type="OMA" id="MVKPCKE"/>
<gene>
    <name evidence="1" type="ORF">OsI_34448</name>
</gene>
<dbReference type="HOGENOM" id="CLU_2744469_0_0_1"/>
<dbReference type="AlphaFoldDB" id="B8BI00"/>
<dbReference type="Gramene" id="BGIOSGA031502-TA">
    <property type="protein sequence ID" value="BGIOSGA031502-PA"/>
    <property type="gene ID" value="BGIOSGA031502"/>
</dbReference>
<evidence type="ECO:0000313" key="2">
    <source>
        <dbReference type="Proteomes" id="UP000007015"/>
    </source>
</evidence>
<name>B8BI00_ORYSI</name>